<evidence type="ECO:0000259" key="6">
    <source>
        <dbReference type="Pfam" id="PF01266"/>
    </source>
</evidence>
<evidence type="ECO:0000256" key="3">
    <source>
        <dbReference type="ARBA" id="ARBA00022630"/>
    </source>
</evidence>
<dbReference type="RefSeq" id="WP_144684475.1">
    <property type="nucleotide sequence ID" value="NZ_VLLC01000011.1"/>
</dbReference>
<gene>
    <name evidence="7" type="ORF">LZ24_01698</name>
</gene>
<organism evidence="7 8">
    <name type="scientific">Desulfobotulus alkaliphilus</name>
    <dbReference type="NCBI Taxonomy" id="622671"/>
    <lineage>
        <taxon>Bacteria</taxon>
        <taxon>Pseudomonadati</taxon>
        <taxon>Thermodesulfobacteriota</taxon>
        <taxon>Desulfobacteria</taxon>
        <taxon>Desulfobacterales</taxon>
        <taxon>Desulfobacteraceae</taxon>
        <taxon>Desulfobotulus</taxon>
    </lineage>
</organism>
<dbReference type="EMBL" id="VLLC01000011">
    <property type="protein sequence ID" value="TWI72290.1"/>
    <property type="molecule type" value="Genomic_DNA"/>
</dbReference>
<dbReference type="Proteomes" id="UP000318307">
    <property type="component" value="Unassembled WGS sequence"/>
</dbReference>
<comment type="similarity">
    <text evidence="2">Belongs to the FAD-dependent glycerol-3-phosphate dehydrogenase family.</text>
</comment>
<accession>A0A562RV71</accession>
<keyword evidence="5" id="KW-0560">Oxidoreductase</keyword>
<dbReference type="SUPFAM" id="SSF51905">
    <property type="entry name" value="FAD/NAD(P)-binding domain"/>
    <property type="match status" value="1"/>
</dbReference>
<dbReference type="GO" id="GO:0004368">
    <property type="term" value="F:glycerol-3-phosphate dehydrogenase (quinone) activity"/>
    <property type="evidence" value="ECO:0007669"/>
    <property type="project" value="InterPro"/>
</dbReference>
<evidence type="ECO:0000256" key="2">
    <source>
        <dbReference type="ARBA" id="ARBA00007330"/>
    </source>
</evidence>
<dbReference type="PANTHER" id="PTHR11985:SF35">
    <property type="entry name" value="ANAEROBIC GLYCEROL-3-PHOSPHATE DEHYDROGENASE SUBUNIT A"/>
    <property type="match status" value="1"/>
</dbReference>
<dbReference type="AlphaFoldDB" id="A0A562RV71"/>
<sequence length="509" mass="57045">MNHYDLIVIGGGITGAGIFREAAAMGLSVLLLEGDDFSSGTSGRSSKLVHGGLRYLKQGHLHLTMDSVRHRERLMKEMPGLVTELAFLMPLYRDGGPSVLQMKAGLFLYDLMAGKQRHAFENPESIHLALPGMRREKLSGAFIFHDAQVDDSRLVLRLIREACCHEKAFALNYTRVTALAKNKEGRVTGVCTHDRESGEKRKYFAPLVINATGVFSAKLHPLPSKKLHIRPLRGSHLVFSSRLLPLKTAVSFFHPHDRRPVFLIPWEGALIFGTTDEDSTLKDAENPVITRDEVLYLLTALTHLFPDAGFSEKNILSTFAGLRPVVTESMVKKPSQESREHIVWQAPGLISVTGGKLTTFRKLAWDTLKLGCRQRHLPLPDVKTPVVKAFAPPCPPELDPKLWKLLCGRYGSDAQYLETKNPALLETIPGTRHILAEIPLVCRDASIRHLDDLLLRRLRLGLVLAGGGMDIMDDIRDLALPVLGWRLKKWEHEVLRYKELWQKNHGVPR</sequence>
<comment type="cofactor">
    <cofactor evidence="1">
        <name>FAD</name>
        <dbReference type="ChEBI" id="CHEBI:57692"/>
    </cofactor>
</comment>
<dbReference type="PRINTS" id="PR01001">
    <property type="entry name" value="FADG3PDH"/>
</dbReference>
<dbReference type="OrthoDB" id="9766796at2"/>
<protein>
    <submittedName>
        <fullName evidence="7">Glycerol-3-phosphate dehydrogenase</fullName>
    </submittedName>
</protein>
<dbReference type="Pfam" id="PF01266">
    <property type="entry name" value="DAO"/>
    <property type="match status" value="1"/>
</dbReference>
<dbReference type="Gene3D" id="3.30.9.10">
    <property type="entry name" value="D-Amino Acid Oxidase, subunit A, domain 2"/>
    <property type="match status" value="1"/>
</dbReference>
<reference evidence="7 8" key="1">
    <citation type="submission" date="2019-07" db="EMBL/GenBank/DDBJ databases">
        <title>Genome sequencing of 100 strains of the haloalkaliphilic chemolithoautotrophic sulfur-oxidizing bacterium Thioalkalivibrio.</title>
        <authorList>
            <person name="Muyzer G."/>
        </authorList>
    </citation>
    <scope>NUCLEOTIDE SEQUENCE [LARGE SCALE GENOMIC DNA]</scope>
    <source>
        <strain evidence="7 8">ASO4-4</strain>
    </source>
</reference>
<evidence type="ECO:0000313" key="7">
    <source>
        <dbReference type="EMBL" id="TWI72290.1"/>
    </source>
</evidence>
<proteinExistence type="inferred from homology"/>
<dbReference type="Gene3D" id="3.50.50.60">
    <property type="entry name" value="FAD/NAD(P)-binding domain"/>
    <property type="match status" value="1"/>
</dbReference>
<evidence type="ECO:0000256" key="1">
    <source>
        <dbReference type="ARBA" id="ARBA00001974"/>
    </source>
</evidence>
<evidence type="ECO:0000256" key="5">
    <source>
        <dbReference type="ARBA" id="ARBA00023002"/>
    </source>
</evidence>
<dbReference type="InterPro" id="IPR036188">
    <property type="entry name" value="FAD/NAD-bd_sf"/>
</dbReference>
<dbReference type="PANTHER" id="PTHR11985">
    <property type="entry name" value="GLYCEROL-3-PHOSPHATE DEHYDROGENASE"/>
    <property type="match status" value="1"/>
</dbReference>
<keyword evidence="3" id="KW-0285">Flavoprotein</keyword>
<feature type="domain" description="FAD dependent oxidoreductase" evidence="6">
    <location>
        <begin position="5"/>
        <end position="359"/>
    </location>
</feature>
<evidence type="ECO:0000256" key="4">
    <source>
        <dbReference type="ARBA" id="ARBA00022827"/>
    </source>
</evidence>
<dbReference type="InterPro" id="IPR006076">
    <property type="entry name" value="FAD-dep_OxRdtase"/>
</dbReference>
<dbReference type="GO" id="GO:0046168">
    <property type="term" value="P:glycerol-3-phosphate catabolic process"/>
    <property type="evidence" value="ECO:0007669"/>
    <property type="project" value="TreeGrafter"/>
</dbReference>
<name>A0A562RV71_9BACT</name>
<dbReference type="InterPro" id="IPR000447">
    <property type="entry name" value="G3P_DH_FAD-dep"/>
</dbReference>
<keyword evidence="8" id="KW-1185">Reference proteome</keyword>
<dbReference type="InterPro" id="IPR038299">
    <property type="entry name" value="DAO_C_sf"/>
</dbReference>
<keyword evidence="4" id="KW-0274">FAD</keyword>
<comment type="caution">
    <text evidence="7">The sequence shown here is derived from an EMBL/GenBank/DDBJ whole genome shotgun (WGS) entry which is preliminary data.</text>
</comment>
<evidence type="ECO:0000313" key="8">
    <source>
        <dbReference type="Proteomes" id="UP000318307"/>
    </source>
</evidence>
<dbReference type="Gene3D" id="1.10.8.870">
    <property type="entry name" value="Alpha-glycerophosphate oxidase, cap domain"/>
    <property type="match status" value="1"/>
</dbReference>